<dbReference type="Proteomes" id="UP001187682">
    <property type="component" value="Unassembled WGS sequence"/>
</dbReference>
<dbReference type="PANTHER" id="PTHR40375:SF2">
    <property type="entry name" value="SPORULATION-SPECIFIC PROTEIN 22"/>
    <property type="match status" value="1"/>
</dbReference>
<evidence type="ECO:0000313" key="2">
    <source>
        <dbReference type="Proteomes" id="UP001187682"/>
    </source>
</evidence>
<dbReference type="GO" id="GO:0090173">
    <property type="term" value="P:regulation of synaptonemal complex assembly"/>
    <property type="evidence" value="ECO:0007669"/>
    <property type="project" value="InterPro"/>
</dbReference>
<reference evidence="1" key="1">
    <citation type="submission" date="2018-03" db="EMBL/GenBank/DDBJ databases">
        <authorList>
            <person name="Guldener U."/>
        </authorList>
    </citation>
    <scope>NUCLEOTIDE SEQUENCE</scope>
</reference>
<dbReference type="PANTHER" id="PTHR40375">
    <property type="entry name" value="SPORULATION-SPECIFIC PROTEIN 22"/>
    <property type="match status" value="1"/>
</dbReference>
<accession>A0AAE8N0P4</accession>
<dbReference type="EMBL" id="ONZQ02000008">
    <property type="protein sequence ID" value="SPO03319.1"/>
    <property type="molecule type" value="Genomic_DNA"/>
</dbReference>
<comment type="caution">
    <text evidence="1">The sequence shown here is derived from an EMBL/GenBank/DDBJ whole genome shotgun (WGS) entry which is preliminary data.</text>
</comment>
<protein>
    <submittedName>
        <fullName evidence="1">Uncharacterized protein</fullName>
    </submittedName>
</protein>
<gene>
    <name evidence="1" type="ORF">DNG_06001</name>
</gene>
<dbReference type="AlphaFoldDB" id="A0AAE8N0P4"/>
<organism evidence="1 2">
    <name type="scientific">Cephalotrichum gorgonifer</name>
    <dbReference type="NCBI Taxonomy" id="2041049"/>
    <lineage>
        <taxon>Eukaryota</taxon>
        <taxon>Fungi</taxon>
        <taxon>Dikarya</taxon>
        <taxon>Ascomycota</taxon>
        <taxon>Pezizomycotina</taxon>
        <taxon>Sordariomycetes</taxon>
        <taxon>Hypocreomycetidae</taxon>
        <taxon>Microascales</taxon>
        <taxon>Microascaceae</taxon>
        <taxon>Cephalotrichum</taxon>
    </lineage>
</organism>
<keyword evidence="2" id="KW-1185">Reference proteome</keyword>
<name>A0AAE8N0P4_9PEZI</name>
<dbReference type="InterPro" id="IPR039057">
    <property type="entry name" value="Spo22/ZIP4"/>
</dbReference>
<evidence type="ECO:0000313" key="1">
    <source>
        <dbReference type="EMBL" id="SPO03319.1"/>
    </source>
</evidence>
<sequence>MSPTGRNEPMTKYLMFKVATRSDDQELAAECLETLGNPSLGGHEFLYACILDAQNIGSKSFAVGAMDMLVERHNFEDSASVHLPALIRCTIRLRVMELDTKSGEENSDRNNVIDAICRLFETGMKRASGDLVHELMQGVASESINKEPRDEKGHKLFTVQELNWFSSNSYALGRQHCEAWGMENTIRIFKACLSILEQYPADIPLDDAKDISLKAMCCHFVVAAALVSVARTEDEIEVRQQSYGELRKHIVGFDGHFRESVETLDADVLADILGKMATLLIFDFEGAVALGQWDDLREIVTMASECGDAVAYKAMADCLLRAQEVPGQVMFSTMRGIINRLSSIESMGAEDMARYIRCLFQVVLPLEGGMAFQLVADALQLVRESATTEQRLPDEELEWLATMSWNHAIDLYQAGKDEECEKWSAKAISLAHYCCDEGRLEKMLQDNFTKLKCEAG</sequence>
<proteinExistence type="predicted"/>